<evidence type="ECO:0000313" key="6">
    <source>
        <dbReference type="EnsemblMetazoa" id="LLOJ005568-PA"/>
    </source>
</evidence>
<protein>
    <recommendedName>
        <fullName evidence="2">separase</fullName>
        <ecNumber evidence="2">3.4.22.49</ecNumber>
    </recommendedName>
</protein>
<dbReference type="GO" id="GO:0005634">
    <property type="term" value="C:nucleus"/>
    <property type="evidence" value="ECO:0007669"/>
    <property type="project" value="InterPro"/>
</dbReference>
<dbReference type="GO" id="GO:0006508">
    <property type="term" value="P:proteolysis"/>
    <property type="evidence" value="ECO:0007669"/>
    <property type="project" value="InterPro"/>
</dbReference>
<keyword evidence="4" id="KW-0159">Chromosome partition</keyword>
<dbReference type="EMBL" id="AJWK01017600">
    <property type="status" value="NOT_ANNOTATED_CDS"/>
    <property type="molecule type" value="Genomic_DNA"/>
</dbReference>
<dbReference type="GO" id="GO:0051307">
    <property type="term" value="P:meiotic chromosome separation"/>
    <property type="evidence" value="ECO:0007669"/>
    <property type="project" value="TreeGrafter"/>
</dbReference>
<dbReference type="GO" id="GO:0004197">
    <property type="term" value="F:cysteine-type endopeptidase activity"/>
    <property type="evidence" value="ECO:0007669"/>
    <property type="project" value="InterPro"/>
</dbReference>
<name>A0A1B0CLT1_LUTLO</name>
<evidence type="ECO:0000259" key="5">
    <source>
        <dbReference type="PROSITE" id="PS51700"/>
    </source>
</evidence>
<dbReference type="VEuPathDB" id="VectorBase:LLOJ005568"/>
<evidence type="ECO:0000256" key="2">
    <source>
        <dbReference type="ARBA" id="ARBA00012489"/>
    </source>
</evidence>
<proteinExistence type="predicted"/>
<comment type="catalytic activity">
    <reaction evidence="1">
        <text>All bonds known to be hydrolyzed by this endopeptidase have arginine in P1 and an acidic residue in P4. P6 is often occupied by an acidic residue or by a hydroxy-amino-acid residue, the phosphorylation of which enhances cleavage.</text>
        <dbReference type="EC" id="3.4.22.49"/>
    </reaction>
</comment>
<evidence type="ECO:0000256" key="1">
    <source>
        <dbReference type="ARBA" id="ARBA00000451"/>
    </source>
</evidence>
<dbReference type="PANTHER" id="PTHR12792">
    <property type="entry name" value="EXTRA SPINDLE POLES 1-RELATED"/>
    <property type="match status" value="1"/>
</dbReference>
<dbReference type="InterPro" id="IPR005314">
    <property type="entry name" value="Peptidase_C50"/>
</dbReference>
<dbReference type="EC" id="3.4.22.49" evidence="2"/>
<dbReference type="EnsemblMetazoa" id="LLOJ005568-RA">
    <property type="protein sequence ID" value="LLOJ005568-PA"/>
    <property type="gene ID" value="LLOJ005568"/>
</dbReference>
<dbReference type="EMBL" id="AJWK01017599">
    <property type="status" value="NOT_ANNOTATED_CDS"/>
    <property type="molecule type" value="Genomic_DNA"/>
</dbReference>
<organism evidence="6 7">
    <name type="scientific">Lutzomyia longipalpis</name>
    <name type="common">Sand fly</name>
    <dbReference type="NCBI Taxonomy" id="7200"/>
    <lineage>
        <taxon>Eukaryota</taxon>
        <taxon>Metazoa</taxon>
        <taxon>Ecdysozoa</taxon>
        <taxon>Arthropoda</taxon>
        <taxon>Hexapoda</taxon>
        <taxon>Insecta</taxon>
        <taxon>Pterygota</taxon>
        <taxon>Neoptera</taxon>
        <taxon>Endopterygota</taxon>
        <taxon>Diptera</taxon>
        <taxon>Nematocera</taxon>
        <taxon>Psychodoidea</taxon>
        <taxon>Psychodidae</taxon>
        <taxon>Lutzomyia</taxon>
        <taxon>Lutzomyia</taxon>
    </lineage>
</organism>
<dbReference type="PROSITE" id="PS51700">
    <property type="entry name" value="SEPARIN"/>
    <property type="match status" value="1"/>
</dbReference>
<dbReference type="InterPro" id="IPR030397">
    <property type="entry name" value="SEPARIN_core_dom"/>
</dbReference>
<evidence type="ECO:0000313" key="7">
    <source>
        <dbReference type="Proteomes" id="UP000092461"/>
    </source>
</evidence>
<evidence type="ECO:0000256" key="4">
    <source>
        <dbReference type="ARBA" id="ARBA00022829"/>
    </source>
</evidence>
<feature type="domain" description="Peptidase C50" evidence="5">
    <location>
        <begin position="745"/>
        <end position="841"/>
    </location>
</feature>
<keyword evidence="3" id="KW-0378">Hydrolase</keyword>
<dbReference type="Pfam" id="PF03568">
    <property type="entry name" value="Separin_C"/>
    <property type="match status" value="2"/>
</dbReference>
<sequence length="960" mass="110971">MSRMPRKPPKETIPIKLSAAYSPGKAKNTVKDDASFRGTLLHRANELYGRGKVPESVECQIEALCMGFRTKFFSCSDRSDSLDYDMNMKFIDDLEALNAGQRDPPEFTGPEFDVLNEALSEVVEEFRKSTKTSPLDAVEYESAGKLIEKCRELPEEWTVLHLCKDFNANSVNSLQSEVISSNGGIYLTLLKYERSELNHHEPICVFLPALKEVNIFEMMQDVAKRHEKYMTVNPGTDKTIYWANLKLLNQDYFNLIQLLINWLGPWITFFLGRMKEERDVHEKIFTIVDDFAKAEKLNPRQRILLSLICCNRDLLDRDSVEVAAKEISQSTKEKRKIQDFLSNEKIFPDFTTSLRFPILLIVDELLDQFPWEMVLPEMETARVSSLHMLMRLYDKYKDQIVEGYLQLNLEKGITLINPQGDLLKMQRRMDTLNCVVLLFGCDSIRLKAEGFCSEMTGAHLYYHYVLCPLVIGATNVITDFPTDQLSARILSSWFKSTASRHFAFADEKSFKEGKIEWTVLHLCKDFNANSVNSLQSEVISSNGGIYLTLLKYERSELNHHEPICVFLPALKEENIFEMMQDVAKRHEKYMTVNPGTDKTIYWANLKQLDQDYFNLIQLLINWLGPWITFFLGRMKEERDVHEKIFTIVDDFAKAEKLNPRQRILLSLICCNRDLLDGDSVEIFPDFTTSLRFPILLIVDELLDQFPWEMVLPEMETARVSSLHMLMRLYDKYKDQIVEGYLQLNLEKGITLINPQGDLLKMQRRMVEFFTYWLPEWQQNVQKIPTSEELRRMLESSDIFVYCGHGNALKYIKPMDLIKDTLNCVVLLFGCDSIRLKAEGFCSEMTGAHLYYHYVLCPLVIGATNVITDFPTDQLSARILSSWFKSTASKHFAFADEKSFKEGKIEFKKNSKPAWENLHNPSILGIFADIRNSEKLALFMRASVILRGLPIWQGNGEKSGE</sequence>
<accession>A0A1B0CLT1</accession>
<evidence type="ECO:0000256" key="3">
    <source>
        <dbReference type="ARBA" id="ARBA00022801"/>
    </source>
</evidence>
<dbReference type="PANTHER" id="PTHR12792:SF0">
    <property type="entry name" value="SEPARIN"/>
    <property type="match status" value="1"/>
</dbReference>
<dbReference type="VEuPathDB" id="VectorBase:LLONM1_010229"/>
<keyword evidence="7" id="KW-1185">Reference proteome</keyword>
<dbReference type="AlphaFoldDB" id="A0A1B0CLT1"/>
<dbReference type="GO" id="GO:0005737">
    <property type="term" value="C:cytoplasm"/>
    <property type="evidence" value="ECO:0007669"/>
    <property type="project" value="TreeGrafter"/>
</dbReference>
<dbReference type="Proteomes" id="UP000092461">
    <property type="component" value="Unassembled WGS sequence"/>
</dbReference>
<dbReference type="GO" id="GO:0072686">
    <property type="term" value="C:mitotic spindle"/>
    <property type="evidence" value="ECO:0007669"/>
    <property type="project" value="TreeGrafter"/>
</dbReference>
<reference evidence="6" key="1">
    <citation type="submission" date="2020-05" db="UniProtKB">
        <authorList>
            <consortium name="EnsemblMetazoa"/>
        </authorList>
    </citation>
    <scope>IDENTIFICATION</scope>
    <source>
        <strain evidence="6">Jacobina</strain>
    </source>
</reference>